<dbReference type="RefSeq" id="WP_074747874.1">
    <property type="nucleotide sequence ID" value="NZ_FOCT01000011.1"/>
</dbReference>
<dbReference type="PANTHER" id="PTHR30329">
    <property type="entry name" value="STATOR ELEMENT OF FLAGELLAR MOTOR COMPLEX"/>
    <property type="match status" value="1"/>
</dbReference>
<evidence type="ECO:0000256" key="4">
    <source>
        <dbReference type="ARBA" id="ARBA00023139"/>
    </source>
</evidence>
<comment type="similarity">
    <text evidence="8">Belongs to the Pal lipoprotein family.</text>
</comment>
<evidence type="ECO:0000313" key="12">
    <source>
        <dbReference type="Proteomes" id="UP000183898"/>
    </source>
</evidence>
<dbReference type="InterPro" id="IPR050330">
    <property type="entry name" value="Bact_OuterMem_StrucFunc"/>
</dbReference>
<comment type="subunit">
    <text evidence="8">The Tol-Pal system is composed of five core proteins: the inner membrane proteins TolA, TolQ and TolR, the periplasmic protein TolB and the outer membrane protein Pal. They form a network linking the inner and outer membranes and the peptidoglycan layer.</text>
</comment>
<evidence type="ECO:0000256" key="5">
    <source>
        <dbReference type="ARBA" id="ARBA00023237"/>
    </source>
</evidence>
<keyword evidence="2 8" id="KW-0732">Signal</keyword>
<evidence type="ECO:0000256" key="2">
    <source>
        <dbReference type="ARBA" id="ARBA00022729"/>
    </source>
</evidence>
<organism evidence="11 12">
    <name type="scientific">Nitrosospira multiformis</name>
    <dbReference type="NCBI Taxonomy" id="1231"/>
    <lineage>
        <taxon>Bacteria</taxon>
        <taxon>Pseudomonadati</taxon>
        <taxon>Pseudomonadota</taxon>
        <taxon>Betaproteobacteria</taxon>
        <taxon>Nitrosomonadales</taxon>
        <taxon>Nitrosomonadaceae</taxon>
        <taxon>Nitrosospira</taxon>
    </lineage>
</organism>
<evidence type="ECO:0000256" key="6">
    <source>
        <dbReference type="ARBA" id="ARBA00023288"/>
    </source>
</evidence>
<keyword evidence="6 8" id="KW-0449">Lipoprotein</keyword>
<evidence type="ECO:0000256" key="1">
    <source>
        <dbReference type="ARBA" id="ARBA00022618"/>
    </source>
</evidence>
<evidence type="ECO:0000313" key="11">
    <source>
        <dbReference type="EMBL" id="SEO08996.1"/>
    </source>
</evidence>
<dbReference type="NCBIfam" id="TIGR02802">
    <property type="entry name" value="Pal_lipo"/>
    <property type="match status" value="1"/>
</dbReference>
<dbReference type="EMBL" id="FOCT01000011">
    <property type="protein sequence ID" value="SEO08996.1"/>
    <property type="molecule type" value="Genomic_DNA"/>
</dbReference>
<dbReference type="InterPro" id="IPR006665">
    <property type="entry name" value="OmpA-like"/>
</dbReference>
<keyword evidence="5 8" id="KW-0998">Cell outer membrane</keyword>
<accession>A0A1H8LVT9</accession>
<dbReference type="AlphaFoldDB" id="A0A1H8LVT9"/>
<dbReference type="PRINTS" id="PR01021">
    <property type="entry name" value="OMPADOMAIN"/>
</dbReference>
<keyword evidence="4 8" id="KW-0564">Palmitate</keyword>
<dbReference type="GO" id="GO:0009279">
    <property type="term" value="C:cell outer membrane"/>
    <property type="evidence" value="ECO:0007669"/>
    <property type="project" value="UniProtKB-SubCell"/>
</dbReference>
<dbReference type="GO" id="GO:0051301">
    <property type="term" value="P:cell division"/>
    <property type="evidence" value="ECO:0007669"/>
    <property type="project" value="UniProtKB-UniRule"/>
</dbReference>
<dbReference type="PROSITE" id="PS51123">
    <property type="entry name" value="OMPA_2"/>
    <property type="match status" value="1"/>
</dbReference>
<protein>
    <recommendedName>
        <fullName evidence="8">Peptidoglycan-associated lipoprotein</fullName>
        <shortName evidence="8">PAL</shortName>
    </recommendedName>
</protein>
<dbReference type="PROSITE" id="PS51257">
    <property type="entry name" value="PROKAR_LIPOPROTEIN"/>
    <property type="match status" value="1"/>
</dbReference>
<name>A0A1H8LVT9_9PROT</name>
<dbReference type="InterPro" id="IPR014169">
    <property type="entry name" value="Pal_lipo_C"/>
</dbReference>
<dbReference type="PANTHER" id="PTHR30329:SF21">
    <property type="entry name" value="LIPOPROTEIN YIAD-RELATED"/>
    <property type="match status" value="1"/>
</dbReference>
<comment type="function">
    <text evidence="8">Part of the Tol-Pal system, which plays a role in outer membrane invagination during cell division and is important for maintaining outer membrane integrity.</text>
</comment>
<keyword evidence="7 8" id="KW-0131">Cell cycle</keyword>
<dbReference type="Pfam" id="PF00691">
    <property type="entry name" value="OmpA"/>
    <property type="match status" value="1"/>
</dbReference>
<keyword evidence="1 8" id="KW-0132">Cell division</keyword>
<sequence>MKKVLGVLLISLLTACASQTKQPGDADMEDRDRSRDAAAAQREGMQAEDYTSPTLNPLTDPNSILSKRSIYFDFDSYVVKDEFRSLVAAHAKYLREHSNARVLLQGNTDERGSREYNLALGQRRADAVKYAMTLSGAQEGQIEAVSLGEEKPHAMGHDEAAWAENRRVDIRYQGE</sequence>
<feature type="domain" description="OmpA-like" evidence="10">
    <location>
        <begin position="59"/>
        <end position="175"/>
    </location>
</feature>
<dbReference type="InterPro" id="IPR006664">
    <property type="entry name" value="OMP_bac"/>
</dbReference>
<keyword evidence="3 8" id="KW-0472">Membrane</keyword>
<feature type="region of interest" description="Disordered" evidence="9">
    <location>
        <begin position="20"/>
        <end position="59"/>
    </location>
</feature>
<evidence type="ECO:0000256" key="7">
    <source>
        <dbReference type="ARBA" id="ARBA00023306"/>
    </source>
</evidence>
<dbReference type="SUPFAM" id="SSF103088">
    <property type="entry name" value="OmpA-like"/>
    <property type="match status" value="1"/>
</dbReference>
<reference evidence="11 12" key="1">
    <citation type="submission" date="2016-10" db="EMBL/GenBank/DDBJ databases">
        <authorList>
            <person name="de Groot N.N."/>
        </authorList>
    </citation>
    <scope>NUCLEOTIDE SEQUENCE [LARGE SCALE GENOMIC DNA]</scope>
    <source>
        <strain evidence="11 12">Nl18</strain>
    </source>
</reference>
<dbReference type="CDD" id="cd07185">
    <property type="entry name" value="OmpA_C-like"/>
    <property type="match status" value="1"/>
</dbReference>
<proteinExistence type="inferred from homology"/>
<dbReference type="HAMAP" id="MF_02204">
    <property type="entry name" value="Pal"/>
    <property type="match status" value="1"/>
</dbReference>
<dbReference type="Gene3D" id="3.30.1330.60">
    <property type="entry name" value="OmpA-like domain"/>
    <property type="match status" value="1"/>
</dbReference>
<dbReference type="Proteomes" id="UP000183898">
    <property type="component" value="Unassembled WGS sequence"/>
</dbReference>
<feature type="compositionally biased region" description="Polar residues" evidence="9">
    <location>
        <begin position="49"/>
        <end position="59"/>
    </location>
</feature>
<comment type="subcellular location">
    <subcellularLocation>
        <location evidence="8">Cell outer membrane</location>
        <topology evidence="8">Lipid-anchor</topology>
    </subcellularLocation>
</comment>
<evidence type="ECO:0000256" key="8">
    <source>
        <dbReference type="HAMAP-Rule" id="MF_02204"/>
    </source>
</evidence>
<evidence type="ECO:0000256" key="9">
    <source>
        <dbReference type="SAM" id="MobiDB-lite"/>
    </source>
</evidence>
<dbReference type="InterPro" id="IPR039001">
    <property type="entry name" value="Pal"/>
</dbReference>
<dbReference type="InterPro" id="IPR036737">
    <property type="entry name" value="OmpA-like_sf"/>
</dbReference>
<evidence type="ECO:0000256" key="3">
    <source>
        <dbReference type="ARBA" id="ARBA00023136"/>
    </source>
</evidence>
<evidence type="ECO:0000259" key="10">
    <source>
        <dbReference type="PROSITE" id="PS51123"/>
    </source>
</evidence>
<gene>
    <name evidence="8" type="primary">pal</name>
    <name evidence="11" type="ORF">SAMN05216404_11156</name>
</gene>